<reference evidence="10 11" key="1">
    <citation type="submission" date="2017-02" db="EMBL/GenBank/DDBJ databases">
        <authorList>
            <person name="Peterson S.W."/>
        </authorList>
    </citation>
    <scope>NUCLEOTIDE SEQUENCE [LARGE SCALE GENOMIC DNA]</scope>
    <source>
        <strain evidence="10 11">ATCC BAA-909</strain>
    </source>
</reference>
<dbReference type="GO" id="GO:0005737">
    <property type="term" value="C:cytoplasm"/>
    <property type="evidence" value="ECO:0007669"/>
    <property type="project" value="InterPro"/>
</dbReference>
<dbReference type="NCBIfam" id="TIGR01292">
    <property type="entry name" value="TRX_reduct"/>
    <property type="match status" value="1"/>
</dbReference>
<dbReference type="InterPro" id="IPR050097">
    <property type="entry name" value="Ferredoxin-NADP_redctase_2"/>
</dbReference>
<keyword evidence="3 7" id="KW-0274">FAD</keyword>
<dbReference type="InterPro" id="IPR008255">
    <property type="entry name" value="Pyr_nucl-diS_OxRdtase_2_AS"/>
</dbReference>
<dbReference type="PANTHER" id="PTHR48105">
    <property type="entry name" value="THIOREDOXIN REDUCTASE 1-RELATED-RELATED"/>
    <property type="match status" value="1"/>
</dbReference>
<dbReference type="STRING" id="225004.SAMN02745152_01541"/>
<dbReference type="SUPFAM" id="SSF51905">
    <property type="entry name" value="FAD/NAD(P)-binding domain"/>
    <property type="match status" value="1"/>
</dbReference>
<evidence type="ECO:0000256" key="8">
    <source>
        <dbReference type="RuleBase" id="RU003881"/>
    </source>
</evidence>
<dbReference type="PRINTS" id="PR00469">
    <property type="entry name" value="PNDRDTASEII"/>
</dbReference>
<evidence type="ECO:0000256" key="5">
    <source>
        <dbReference type="ARBA" id="ARBA00023157"/>
    </source>
</evidence>
<dbReference type="GO" id="GO:0019430">
    <property type="term" value="P:removal of superoxide radicals"/>
    <property type="evidence" value="ECO:0007669"/>
    <property type="project" value="UniProtKB-UniRule"/>
</dbReference>
<dbReference type="PROSITE" id="PS00573">
    <property type="entry name" value="PYRIDINE_REDOX_2"/>
    <property type="match status" value="1"/>
</dbReference>
<dbReference type="OrthoDB" id="9806179at2"/>
<keyword evidence="5" id="KW-1015">Disulfide bond</keyword>
<evidence type="ECO:0000259" key="9">
    <source>
        <dbReference type="Pfam" id="PF07992"/>
    </source>
</evidence>
<protein>
    <recommendedName>
        <fullName evidence="7">Thioredoxin reductase</fullName>
        <ecNumber evidence="7">1.8.1.9</ecNumber>
    </recommendedName>
</protein>
<evidence type="ECO:0000256" key="6">
    <source>
        <dbReference type="ARBA" id="ARBA00023284"/>
    </source>
</evidence>
<dbReference type="PRINTS" id="PR00368">
    <property type="entry name" value="FADPNR"/>
</dbReference>
<name>A0A1T4PE91_9SPIR</name>
<dbReference type="GeneID" id="303367773"/>
<dbReference type="InterPro" id="IPR023753">
    <property type="entry name" value="FAD/NAD-binding_dom"/>
</dbReference>
<evidence type="ECO:0000256" key="3">
    <source>
        <dbReference type="ARBA" id="ARBA00022827"/>
    </source>
</evidence>
<keyword evidence="11" id="KW-1185">Reference proteome</keyword>
<dbReference type="AlphaFoldDB" id="A0A1T4PE91"/>
<feature type="domain" description="FAD/NAD(P)-binding" evidence="9">
    <location>
        <begin position="6"/>
        <end position="291"/>
    </location>
</feature>
<dbReference type="Gene3D" id="3.50.50.60">
    <property type="entry name" value="FAD/NAD(P)-binding domain"/>
    <property type="match status" value="2"/>
</dbReference>
<accession>A0A1T4PE91</accession>
<evidence type="ECO:0000256" key="4">
    <source>
        <dbReference type="ARBA" id="ARBA00023002"/>
    </source>
</evidence>
<gene>
    <name evidence="10" type="ORF">SAMN02745152_01541</name>
</gene>
<comment type="catalytic activity">
    <reaction evidence="7">
        <text>[thioredoxin]-dithiol + NADP(+) = [thioredoxin]-disulfide + NADPH + H(+)</text>
        <dbReference type="Rhea" id="RHEA:20345"/>
        <dbReference type="Rhea" id="RHEA-COMP:10698"/>
        <dbReference type="Rhea" id="RHEA-COMP:10700"/>
        <dbReference type="ChEBI" id="CHEBI:15378"/>
        <dbReference type="ChEBI" id="CHEBI:29950"/>
        <dbReference type="ChEBI" id="CHEBI:50058"/>
        <dbReference type="ChEBI" id="CHEBI:57783"/>
        <dbReference type="ChEBI" id="CHEBI:58349"/>
        <dbReference type="EC" id="1.8.1.9"/>
    </reaction>
</comment>
<dbReference type="Proteomes" id="UP000190395">
    <property type="component" value="Unassembled WGS sequence"/>
</dbReference>
<dbReference type="GO" id="GO:0004791">
    <property type="term" value="F:thioredoxin-disulfide reductase (NADPH) activity"/>
    <property type="evidence" value="ECO:0007669"/>
    <property type="project" value="UniProtKB-UniRule"/>
</dbReference>
<comment type="cofactor">
    <cofactor evidence="8">
        <name>FAD</name>
        <dbReference type="ChEBI" id="CHEBI:57692"/>
    </cofactor>
    <text evidence="8">Binds 1 FAD per subunit.</text>
</comment>
<dbReference type="Pfam" id="PF07992">
    <property type="entry name" value="Pyr_redox_2"/>
    <property type="match status" value="1"/>
</dbReference>
<evidence type="ECO:0000256" key="1">
    <source>
        <dbReference type="ARBA" id="ARBA00009333"/>
    </source>
</evidence>
<organism evidence="10 11">
    <name type="scientific">Treponema berlinense</name>
    <dbReference type="NCBI Taxonomy" id="225004"/>
    <lineage>
        <taxon>Bacteria</taxon>
        <taxon>Pseudomonadati</taxon>
        <taxon>Spirochaetota</taxon>
        <taxon>Spirochaetia</taxon>
        <taxon>Spirochaetales</taxon>
        <taxon>Treponemataceae</taxon>
        <taxon>Treponema</taxon>
    </lineage>
</organism>
<keyword evidence="2 7" id="KW-0285">Flavoprotein</keyword>
<evidence type="ECO:0000313" key="11">
    <source>
        <dbReference type="Proteomes" id="UP000190395"/>
    </source>
</evidence>
<dbReference type="EC" id="1.8.1.9" evidence="7"/>
<sequence>MQKDFYDFVVVGAGAAGLTAAQYGARSGLSTLLIDCGETGGQALNIFNLENFPGFFPSVKGSTFIQNMLSQTESFGAEIQKTKVLSIDKIKGKFLIETENGKISAYSVLVATGAAHKKLEIPGEAEFSGRGVSYCATCDGPFFRGGKIVVVGGGDSACEEAFYLSSLADSVILVHRRGELRAQKAIQQKIQKVKNISILYDTQVEKINGKAKVDSVLLKNNISGEKTELSCDAVFVFVGMNPRTELVNMLKKDEGGYLITNYKMETAVSGIYAAGDVRAKPFRQLITAASDGAIAAHQAHEYVTLLKNSKQSNSKSE</sequence>
<comment type="subunit">
    <text evidence="7">Homodimer.</text>
</comment>
<dbReference type="InterPro" id="IPR005982">
    <property type="entry name" value="Thioredox_Rdtase"/>
</dbReference>
<evidence type="ECO:0000256" key="7">
    <source>
        <dbReference type="RuleBase" id="RU003880"/>
    </source>
</evidence>
<dbReference type="EMBL" id="FUXC01000009">
    <property type="protein sequence ID" value="SJZ89885.1"/>
    <property type="molecule type" value="Genomic_DNA"/>
</dbReference>
<comment type="similarity">
    <text evidence="1 7">Belongs to the class-II pyridine nucleotide-disulfide oxidoreductase family.</text>
</comment>
<keyword evidence="8" id="KW-0521">NADP</keyword>
<keyword evidence="4 7" id="KW-0560">Oxidoreductase</keyword>
<evidence type="ECO:0000256" key="2">
    <source>
        <dbReference type="ARBA" id="ARBA00022630"/>
    </source>
</evidence>
<proteinExistence type="inferred from homology"/>
<keyword evidence="6 7" id="KW-0676">Redox-active center</keyword>
<evidence type="ECO:0000313" key="10">
    <source>
        <dbReference type="EMBL" id="SJZ89885.1"/>
    </source>
</evidence>
<dbReference type="InterPro" id="IPR036188">
    <property type="entry name" value="FAD/NAD-bd_sf"/>
</dbReference>
<dbReference type="RefSeq" id="WP_078931279.1">
    <property type="nucleotide sequence ID" value="NZ_CAMEQG010000001.1"/>
</dbReference>